<proteinExistence type="predicted"/>
<dbReference type="GeneID" id="60587958"/>
<dbReference type="AlphaFoldDB" id="A0A7T3KWN2"/>
<dbReference type="KEGG" id="hlt:I7X12_05655"/>
<keyword evidence="1" id="KW-0472">Membrane</keyword>
<keyword evidence="1" id="KW-0812">Transmembrane</keyword>
<dbReference type="Proteomes" id="UP000595001">
    <property type="component" value="Chromosome"/>
</dbReference>
<dbReference type="OrthoDB" id="242424at2157"/>
<protein>
    <recommendedName>
        <fullName evidence="4">PrgI family protein</fullName>
    </recommendedName>
</protein>
<evidence type="ECO:0008006" key="4">
    <source>
        <dbReference type="Google" id="ProtNLM"/>
    </source>
</evidence>
<name>A0A7T3KWN2_9EURY</name>
<feature type="transmembrane region" description="Helical" evidence="1">
    <location>
        <begin position="50"/>
        <end position="69"/>
    </location>
</feature>
<keyword evidence="1" id="KW-1133">Transmembrane helix</keyword>
<reference evidence="2 3" key="1">
    <citation type="submission" date="2020-12" db="EMBL/GenBank/DDBJ databases">
        <title>Halosimplex halophilum sp. nov. and Halosimplex salinum sp. nov., two new members of the genus Halosimplex.</title>
        <authorList>
            <person name="Cui H.L."/>
        </authorList>
    </citation>
    <scope>NUCLEOTIDE SEQUENCE [LARGE SCALE GENOMIC DNA]</scope>
    <source>
        <strain evidence="2 3">YGH94</strain>
    </source>
</reference>
<accession>A0A7T3KWN2</accession>
<evidence type="ECO:0000313" key="3">
    <source>
        <dbReference type="Proteomes" id="UP000595001"/>
    </source>
</evidence>
<feature type="transmembrane region" description="Helical" evidence="1">
    <location>
        <begin position="21"/>
        <end position="44"/>
    </location>
</feature>
<evidence type="ECO:0000256" key="1">
    <source>
        <dbReference type="SAM" id="Phobius"/>
    </source>
</evidence>
<organism evidence="2 3">
    <name type="scientific">Halosimplex litoreum</name>
    <dbReference type="NCBI Taxonomy" id="1198301"/>
    <lineage>
        <taxon>Archaea</taxon>
        <taxon>Methanobacteriati</taxon>
        <taxon>Methanobacteriota</taxon>
        <taxon>Stenosarchaea group</taxon>
        <taxon>Halobacteria</taxon>
        <taxon>Halobacteriales</taxon>
        <taxon>Haloarculaceae</taxon>
        <taxon>Halosimplex</taxon>
    </lineage>
</organism>
<gene>
    <name evidence="2" type="ORF">I7X12_05655</name>
</gene>
<evidence type="ECO:0000313" key="2">
    <source>
        <dbReference type="EMBL" id="QPV64110.1"/>
    </source>
</evidence>
<keyword evidence="3" id="KW-1185">Reference proteome</keyword>
<dbReference type="RefSeq" id="WP_198062884.1">
    <property type="nucleotide sequence ID" value="NZ_CP065856.1"/>
</dbReference>
<dbReference type="EMBL" id="CP065856">
    <property type="protein sequence ID" value="QPV64110.1"/>
    <property type="molecule type" value="Genomic_DNA"/>
</dbReference>
<sequence>MVETMKTARVPGKILRTTVMLGLTFDELVVLGSVPMVLVLPTLYIEEISFVWSLLLIGVAAVGVVVVAVRTPEGQTPVEWAPAAARRRLMPSVYYLKPAERNRGPVTYRDRIHTHEQIRQESPGDDVAYAETLVASEADDDRT</sequence>